<dbReference type="InterPro" id="IPR009056">
    <property type="entry name" value="Cyt_c-like_dom"/>
</dbReference>
<sequence length="194" mass="20825">MSSRDTQRAQRRENPEPSEGQRPVPRLVVLWIGVLLLWGVGYYAWNIGAPLTGGDSRTAVVQEPAGSGVNGEKLFTAHCAACHQPTGQGVAGTFPPLVGSRWLLNDPTLPIAIVNDGLSGPITVDGEEYQGNMPAFGDKLSAEELAAVLSYVRGAWDNDAAAIEPALVKEHRERYGHHDAWSVEALGDSFTLPE</sequence>
<evidence type="ECO:0000313" key="11">
    <source>
        <dbReference type="Proteomes" id="UP000448235"/>
    </source>
</evidence>
<keyword evidence="1" id="KW-0813">Transport</keyword>
<dbReference type="PROSITE" id="PS51007">
    <property type="entry name" value="CYTC"/>
    <property type="match status" value="1"/>
</dbReference>
<keyword evidence="4" id="KW-0249">Electron transport</keyword>
<evidence type="ECO:0000256" key="6">
    <source>
        <dbReference type="PROSITE-ProRule" id="PRU00433"/>
    </source>
</evidence>
<dbReference type="GO" id="GO:0005506">
    <property type="term" value="F:iron ion binding"/>
    <property type="evidence" value="ECO:0007669"/>
    <property type="project" value="InterPro"/>
</dbReference>
<keyword evidence="3 6" id="KW-0479">Metal-binding</keyword>
<keyword evidence="8" id="KW-0812">Transmembrane</keyword>
<accession>A0A7X4VXY2</accession>
<keyword evidence="2 6" id="KW-0349">Heme</keyword>
<evidence type="ECO:0000313" key="10">
    <source>
        <dbReference type="EMBL" id="NAW12369.1"/>
    </source>
</evidence>
<dbReference type="Pfam" id="PF00034">
    <property type="entry name" value="Cytochrom_C"/>
    <property type="match status" value="1"/>
</dbReference>
<evidence type="ECO:0000256" key="1">
    <source>
        <dbReference type="ARBA" id="ARBA00022448"/>
    </source>
</evidence>
<evidence type="ECO:0000256" key="3">
    <source>
        <dbReference type="ARBA" id="ARBA00022723"/>
    </source>
</evidence>
<keyword evidence="11" id="KW-1185">Reference proteome</keyword>
<evidence type="ECO:0000256" key="7">
    <source>
        <dbReference type="SAM" id="MobiDB-lite"/>
    </source>
</evidence>
<feature type="compositionally biased region" description="Basic and acidic residues" evidence="7">
    <location>
        <begin position="1"/>
        <end position="15"/>
    </location>
</feature>
<feature type="transmembrane region" description="Helical" evidence="8">
    <location>
        <begin position="27"/>
        <end position="45"/>
    </location>
</feature>
<dbReference type="RefSeq" id="WP_161422869.1">
    <property type="nucleotide sequence ID" value="NZ_JARWMY010000012.1"/>
</dbReference>
<dbReference type="PANTHER" id="PTHR35008:SF4">
    <property type="entry name" value="BLL4482 PROTEIN"/>
    <property type="match status" value="1"/>
</dbReference>
<name>A0A7X4VXY2_9GAMM</name>
<dbReference type="GO" id="GO:0020037">
    <property type="term" value="F:heme binding"/>
    <property type="evidence" value="ECO:0007669"/>
    <property type="project" value="InterPro"/>
</dbReference>
<protein>
    <submittedName>
        <fullName evidence="10">C-type cytochrome</fullName>
    </submittedName>
</protein>
<keyword evidence="5 6" id="KW-0408">Iron</keyword>
<dbReference type="InterPro" id="IPR036909">
    <property type="entry name" value="Cyt_c-like_dom_sf"/>
</dbReference>
<dbReference type="EMBL" id="WUTS01000001">
    <property type="protein sequence ID" value="NAW12369.1"/>
    <property type="molecule type" value="Genomic_DNA"/>
</dbReference>
<dbReference type="InterPro" id="IPR008168">
    <property type="entry name" value="Cyt_C_IC"/>
</dbReference>
<evidence type="ECO:0000259" key="9">
    <source>
        <dbReference type="PROSITE" id="PS51007"/>
    </source>
</evidence>
<evidence type="ECO:0000256" key="4">
    <source>
        <dbReference type="ARBA" id="ARBA00022982"/>
    </source>
</evidence>
<dbReference type="Proteomes" id="UP000448235">
    <property type="component" value="Unassembled WGS sequence"/>
</dbReference>
<gene>
    <name evidence="10" type="ORF">GRB80_05885</name>
</gene>
<dbReference type="PRINTS" id="PR00605">
    <property type="entry name" value="CYTCHROMECIC"/>
</dbReference>
<dbReference type="InterPro" id="IPR051459">
    <property type="entry name" value="Cytochrome_c-type_DH"/>
</dbReference>
<organism evidence="10 11">
    <name type="scientific">Halomonas icarae</name>
    <dbReference type="NCBI Taxonomy" id="2691040"/>
    <lineage>
        <taxon>Bacteria</taxon>
        <taxon>Pseudomonadati</taxon>
        <taxon>Pseudomonadota</taxon>
        <taxon>Gammaproteobacteria</taxon>
        <taxon>Oceanospirillales</taxon>
        <taxon>Halomonadaceae</taxon>
        <taxon>Halomonas</taxon>
    </lineage>
</organism>
<dbReference type="GO" id="GO:0009055">
    <property type="term" value="F:electron transfer activity"/>
    <property type="evidence" value="ECO:0007669"/>
    <property type="project" value="InterPro"/>
</dbReference>
<feature type="domain" description="Cytochrome c" evidence="9">
    <location>
        <begin position="66"/>
        <end position="156"/>
    </location>
</feature>
<evidence type="ECO:0000256" key="2">
    <source>
        <dbReference type="ARBA" id="ARBA00022617"/>
    </source>
</evidence>
<dbReference type="AlphaFoldDB" id="A0A7X4VXY2"/>
<dbReference type="Gene3D" id="1.10.760.10">
    <property type="entry name" value="Cytochrome c-like domain"/>
    <property type="match status" value="1"/>
</dbReference>
<keyword evidence="8" id="KW-0472">Membrane</keyword>
<evidence type="ECO:0000256" key="8">
    <source>
        <dbReference type="SAM" id="Phobius"/>
    </source>
</evidence>
<dbReference type="PANTHER" id="PTHR35008">
    <property type="entry name" value="BLL4482 PROTEIN-RELATED"/>
    <property type="match status" value="1"/>
</dbReference>
<feature type="region of interest" description="Disordered" evidence="7">
    <location>
        <begin position="1"/>
        <end position="21"/>
    </location>
</feature>
<proteinExistence type="predicted"/>
<evidence type="ECO:0000256" key="5">
    <source>
        <dbReference type="ARBA" id="ARBA00023004"/>
    </source>
</evidence>
<dbReference type="SUPFAM" id="SSF46626">
    <property type="entry name" value="Cytochrome c"/>
    <property type="match status" value="1"/>
</dbReference>
<keyword evidence="8" id="KW-1133">Transmembrane helix</keyword>
<reference evidence="10 11" key="1">
    <citation type="submission" date="2019-12" db="EMBL/GenBank/DDBJ databases">
        <title>Draft genome sequencing of Halomonas icarensis D1-1.</title>
        <authorList>
            <person name="Pandiyan K."/>
            <person name="Kushwaha P."/>
            <person name="Gowdham M."/>
            <person name="Chakdar H."/>
            <person name="Singh A."/>
            <person name="Kumar M."/>
            <person name="Saxena A.K."/>
        </authorList>
    </citation>
    <scope>NUCLEOTIDE SEQUENCE [LARGE SCALE GENOMIC DNA]</scope>
    <source>
        <strain evidence="10 11">D1-1</strain>
    </source>
</reference>
<comment type="caution">
    <text evidence="10">The sequence shown here is derived from an EMBL/GenBank/DDBJ whole genome shotgun (WGS) entry which is preliminary data.</text>
</comment>